<dbReference type="InterPro" id="IPR005502">
    <property type="entry name" value="Ribosyl_crysJ1"/>
</dbReference>
<proteinExistence type="predicted"/>
<evidence type="ECO:0000313" key="2">
    <source>
        <dbReference type="Proteomes" id="UP000305517"/>
    </source>
</evidence>
<dbReference type="EMBL" id="VAJM01000001">
    <property type="protein sequence ID" value="TLM96759.1"/>
    <property type="molecule type" value="Genomic_DNA"/>
</dbReference>
<dbReference type="Pfam" id="PF03747">
    <property type="entry name" value="ADP_ribosyl_GH"/>
    <property type="match status" value="1"/>
</dbReference>
<comment type="caution">
    <text evidence="1">The sequence shown here is derived from an EMBL/GenBank/DDBJ whole genome shotgun (WGS) entry which is preliminary data.</text>
</comment>
<keyword evidence="2" id="KW-1185">Reference proteome</keyword>
<dbReference type="InterPro" id="IPR036705">
    <property type="entry name" value="Ribosyl_crysJ1_sf"/>
</dbReference>
<organism evidence="1 2">
    <name type="scientific">Hymenobacter jeollabukensis</name>
    <dbReference type="NCBI Taxonomy" id="2025313"/>
    <lineage>
        <taxon>Bacteria</taxon>
        <taxon>Pseudomonadati</taxon>
        <taxon>Bacteroidota</taxon>
        <taxon>Cytophagia</taxon>
        <taxon>Cytophagales</taxon>
        <taxon>Hymenobacteraceae</taxon>
        <taxon>Hymenobacter</taxon>
    </lineage>
</organism>
<gene>
    <name evidence="1" type="ORF">FDY95_01820</name>
</gene>
<accession>A0A5R8WWN5</accession>
<dbReference type="SUPFAM" id="SSF101478">
    <property type="entry name" value="ADP-ribosylglycohydrolase"/>
    <property type="match status" value="1"/>
</dbReference>
<dbReference type="Gene3D" id="1.10.4080.10">
    <property type="entry name" value="ADP-ribosylation/Crystallin J1"/>
    <property type="match status" value="1"/>
</dbReference>
<evidence type="ECO:0000313" key="1">
    <source>
        <dbReference type="EMBL" id="TLM96759.1"/>
    </source>
</evidence>
<dbReference type="Proteomes" id="UP000305517">
    <property type="component" value="Unassembled WGS sequence"/>
</dbReference>
<protein>
    <submittedName>
        <fullName evidence="1">Uncharacterized protein</fullName>
    </submittedName>
</protein>
<reference evidence="1 2" key="1">
    <citation type="submission" date="2019-05" db="EMBL/GenBank/DDBJ databases">
        <title>Hymenobacter edaphi sp. nov., isolated from abandoned arsenic-contaminated farmland soil.</title>
        <authorList>
            <person name="Nie L."/>
        </authorList>
    </citation>
    <scope>NUCLEOTIDE SEQUENCE [LARGE SCALE GENOMIC DNA]</scope>
    <source>
        <strain evidence="1 2">1-3-3-8</strain>
    </source>
</reference>
<sequence length="99" mass="10321">MAGLPGGPADSSLQALQGLAASGHWSQAGRGGEYAAGNGGAMRVAPLAFVQPPVERRLIEDVCSLTHRHPESYAGALAVVPGIRAWLQAVIARFSQCWQ</sequence>
<dbReference type="OrthoDB" id="9798107at2"/>
<dbReference type="AlphaFoldDB" id="A0A5R8WWN5"/>
<name>A0A5R8WWN5_9BACT</name>